<name>A0AAW1V895_9CUCU</name>
<evidence type="ECO:0000313" key="2">
    <source>
        <dbReference type="Proteomes" id="UP001431783"/>
    </source>
</evidence>
<evidence type="ECO:0000313" key="1">
    <source>
        <dbReference type="EMBL" id="KAK9889374.1"/>
    </source>
</evidence>
<organism evidence="1 2">
    <name type="scientific">Henosepilachna vigintioctopunctata</name>
    <dbReference type="NCBI Taxonomy" id="420089"/>
    <lineage>
        <taxon>Eukaryota</taxon>
        <taxon>Metazoa</taxon>
        <taxon>Ecdysozoa</taxon>
        <taxon>Arthropoda</taxon>
        <taxon>Hexapoda</taxon>
        <taxon>Insecta</taxon>
        <taxon>Pterygota</taxon>
        <taxon>Neoptera</taxon>
        <taxon>Endopterygota</taxon>
        <taxon>Coleoptera</taxon>
        <taxon>Polyphaga</taxon>
        <taxon>Cucujiformia</taxon>
        <taxon>Coccinelloidea</taxon>
        <taxon>Coccinellidae</taxon>
        <taxon>Epilachninae</taxon>
        <taxon>Epilachnini</taxon>
        <taxon>Henosepilachna</taxon>
    </lineage>
</organism>
<dbReference type="AlphaFoldDB" id="A0AAW1V895"/>
<keyword evidence="2" id="KW-1185">Reference proteome</keyword>
<reference evidence="1 2" key="1">
    <citation type="submission" date="2023-03" db="EMBL/GenBank/DDBJ databases">
        <title>Genome insight into feeding habits of ladybird beetles.</title>
        <authorList>
            <person name="Li H.-S."/>
            <person name="Huang Y.-H."/>
            <person name="Pang H."/>
        </authorList>
    </citation>
    <scope>NUCLEOTIDE SEQUENCE [LARGE SCALE GENOMIC DNA]</scope>
    <source>
        <strain evidence="1">SYSU_2023b</strain>
        <tissue evidence="1">Whole body</tissue>
    </source>
</reference>
<gene>
    <name evidence="1" type="ORF">WA026_004650</name>
</gene>
<dbReference type="EMBL" id="JARQZJ010000122">
    <property type="protein sequence ID" value="KAK9889374.1"/>
    <property type="molecule type" value="Genomic_DNA"/>
</dbReference>
<dbReference type="Proteomes" id="UP001431783">
    <property type="component" value="Unassembled WGS sequence"/>
</dbReference>
<protein>
    <submittedName>
        <fullName evidence="1">Uncharacterized protein</fullName>
    </submittedName>
</protein>
<accession>A0AAW1V895</accession>
<comment type="caution">
    <text evidence="1">The sequence shown here is derived from an EMBL/GenBank/DDBJ whole genome shotgun (WGS) entry which is preliminary data.</text>
</comment>
<proteinExistence type="predicted"/>
<sequence length="167" mass="19422">MESITKEHTCKGSLHKLNKSNLTPMVNKSSRRQLILGTRKLEDQIDPQTETLGRDKKVKKLWLFESRVNDHVKETTIKTYIHDKLGGNEDDIVVRNIETYHKKIDNKCVQIVVGQYKESVYDSNFWSSGVAFARYNFTIQDRRQHITETTAANLNFQIQATPQNQKK</sequence>